<dbReference type="SUPFAM" id="SSF53335">
    <property type="entry name" value="S-adenosyl-L-methionine-dependent methyltransferases"/>
    <property type="match status" value="1"/>
</dbReference>
<evidence type="ECO:0000256" key="1">
    <source>
        <dbReference type="SAM" id="Phobius"/>
    </source>
</evidence>
<reference evidence="2" key="1">
    <citation type="submission" date="2018-06" db="EMBL/GenBank/DDBJ databases">
        <authorList>
            <person name="Zhirakovskaya E."/>
        </authorList>
    </citation>
    <scope>NUCLEOTIDE SEQUENCE</scope>
</reference>
<sequence>MHRLHMCSNLIEEQFQGASILDVGCRDMDLRNFLQPGTEYMGVDLIEGKDVLAHDLENPLPLDDGEFDVVIALDVIEHVDRAQKLMKDLLRVAGVAVIGSLPNMYYWRYRAKFLMGAPLGGKYGFTSCEMKDRHRWLTSYDNSKCFVDGVAGDYQVEVKPVILERRRNKLLYTLDKVGATYFPNIFSYGLFFVILK</sequence>
<keyword evidence="1" id="KW-1133">Transmembrane helix</keyword>
<dbReference type="AlphaFoldDB" id="A0A3B0TTT4"/>
<keyword evidence="1" id="KW-0472">Membrane</keyword>
<feature type="transmembrane region" description="Helical" evidence="1">
    <location>
        <begin position="89"/>
        <end position="107"/>
    </location>
</feature>
<accession>A0A3B0TTT4</accession>
<dbReference type="EMBL" id="UOEN01000391">
    <property type="protein sequence ID" value="VAW17842.1"/>
    <property type="molecule type" value="Genomic_DNA"/>
</dbReference>
<protein>
    <recommendedName>
        <fullName evidence="3">Methyltransferase type 11 domain-containing protein</fullName>
    </recommendedName>
</protein>
<evidence type="ECO:0008006" key="3">
    <source>
        <dbReference type="Google" id="ProtNLM"/>
    </source>
</evidence>
<evidence type="ECO:0000313" key="2">
    <source>
        <dbReference type="EMBL" id="VAW17842.1"/>
    </source>
</evidence>
<feature type="transmembrane region" description="Helical" evidence="1">
    <location>
        <begin position="178"/>
        <end position="195"/>
    </location>
</feature>
<dbReference type="InterPro" id="IPR029063">
    <property type="entry name" value="SAM-dependent_MTases_sf"/>
</dbReference>
<organism evidence="2">
    <name type="scientific">hydrothermal vent metagenome</name>
    <dbReference type="NCBI Taxonomy" id="652676"/>
    <lineage>
        <taxon>unclassified sequences</taxon>
        <taxon>metagenomes</taxon>
        <taxon>ecological metagenomes</taxon>
    </lineage>
</organism>
<dbReference type="InterPro" id="IPR010743">
    <property type="entry name" value="Methionine_synth_MetW"/>
</dbReference>
<keyword evidence="1" id="KW-0812">Transmembrane</keyword>
<dbReference type="Pfam" id="PF07021">
    <property type="entry name" value="MetW"/>
    <property type="match status" value="1"/>
</dbReference>
<gene>
    <name evidence="2" type="ORF">MNBD_BACTEROID05-16</name>
</gene>
<proteinExistence type="predicted"/>
<name>A0A3B0TTT4_9ZZZZ</name>
<dbReference type="Gene3D" id="3.40.50.150">
    <property type="entry name" value="Vaccinia Virus protein VP39"/>
    <property type="match status" value="1"/>
</dbReference>